<name>A0A1L7WLX2_9HELO</name>
<dbReference type="EMBL" id="FJOG01000004">
    <property type="protein sequence ID" value="CZR53771.1"/>
    <property type="molecule type" value="Genomic_DNA"/>
</dbReference>
<protein>
    <submittedName>
        <fullName evidence="1">Uncharacterized protein</fullName>
    </submittedName>
</protein>
<reference evidence="1 2" key="1">
    <citation type="submission" date="2016-03" db="EMBL/GenBank/DDBJ databases">
        <authorList>
            <person name="Ploux O."/>
        </authorList>
    </citation>
    <scope>NUCLEOTIDE SEQUENCE [LARGE SCALE GENOMIC DNA]</scope>
    <source>
        <strain evidence="1 2">UAMH 11012</strain>
    </source>
</reference>
<dbReference type="AlphaFoldDB" id="A0A1L7WLX2"/>
<dbReference type="Proteomes" id="UP000184330">
    <property type="component" value="Unassembled WGS sequence"/>
</dbReference>
<dbReference type="OrthoDB" id="3511311at2759"/>
<sequence>MQICEKFSKLPPRPKNPSKLTLILSADDPEPNLIWIPVPKAPIPGSSTTFDNPLVETFLGEPRADAERFNVAKNEVRGYELDHTVILNARDNWLNDGTDMWGLAPPGWQLNVGSVLLVRKDQKDLSREQASALAEYLQFRVSAALENTPDSKSMTQKRAAI</sequence>
<keyword evidence="2" id="KW-1185">Reference proteome</keyword>
<proteinExistence type="predicted"/>
<accession>A0A1L7WLX2</accession>
<evidence type="ECO:0000313" key="2">
    <source>
        <dbReference type="Proteomes" id="UP000184330"/>
    </source>
</evidence>
<evidence type="ECO:0000313" key="1">
    <source>
        <dbReference type="EMBL" id="CZR53771.1"/>
    </source>
</evidence>
<gene>
    <name evidence="1" type="ORF">PAC_03652</name>
</gene>
<organism evidence="1 2">
    <name type="scientific">Phialocephala subalpina</name>
    <dbReference type="NCBI Taxonomy" id="576137"/>
    <lineage>
        <taxon>Eukaryota</taxon>
        <taxon>Fungi</taxon>
        <taxon>Dikarya</taxon>
        <taxon>Ascomycota</taxon>
        <taxon>Pezizomycotina</taxon>
        <taxon>Leotiomycetes</taxon>
        <taxon>Helotiales</taxon>
        <taxon>Mollisiaceae</taxon>
        <taxon>Phialocephala</taxon>
        <taxon>Phialocephala fortinii species complex</taxon>
    </lineage>
</organism>